<keyword evidence="11" id="KW-0762">Sugar transport</keyword>
<keyword evidence="11" id="KW-0813">Transport</keyword>
<dbReference type="Proteomes" id="UP000192591">
    <property type="component" value="Unassembled WGS sequence"/>
</dbReference>
<evidence type="ECO:0000256" key="7">
    <source>
        <dbReference type="ARBA" id="ARBA00046577"/>
    </source>
</evidence>
<dbReference type="Pfam" id="PF03610">
    <property type="entry name" value="EIIA-man"/>
    <property type="match status" value="1"/>
</dbReference>
<comment type="function">
    <text evidence="3">General (non sugar-specific) component of the phosphoenolpyruvate-dependent sugar phosphotransferase system (sugar PTS). This major carbohydrate active-transport system catalyzes the phosphorylation of incoming sugar substrates concomitantly with their translocation across the cell membrane. The phosphoryl group from phosphoenolpyruvate (PEP) is transferred to the phosphoryl carrier protein HPr by enzyme I. Phospho-HPr then transfers it to the PTS EIIA domain.</text>
</comment>
<dbReference type="STRING" id="1962155.B1813_08605"/>
<evidence type="ECO:0000256" key="6">
    <source>
        <dbReference type="ARBA" id="ARBA00022679"/>
    </source>
</evidence>
<evidence type="ECO:0000313" key="12">
    <source>
        <dbReference type="Proteomes" id="UP000192591"/>
    </source>
</evidence>
<evidence type="ECO:0000256" key="3">
    <source>
        <dbReference type="ARBA" id="ARBA00003681"/>
    </source>
</evidence>
<dbReference type="InterPro" id="IPR035895">
    <property type="entry name" value="HPr-like_sf"/>
</dbReference>
<dbReference type="AlphaFoldDB" id="A0A1V9A571"/>
<dbReference type="InterPro" id="IPR036662">
    <property type="entry name" value="PTS_EIIA_man-typ_sf"/>
</dbReference>
<dbReference type="CDD" id="cd00367">
    <property type="entry name" value="PTS-HPr_like"/>
    <property type="match status" value="1"/>
</dbReference>
<dbReference type="SUPFAM" id="SSF55594">
    <property type="entry name" value="HPr-like"/>
    <property type="match status" value="1"/>
</dbReference>
<dbReference type="InterPro" id="IPR004701">
    <property type="entry name" value="PTS_EIIA_man-typ"/>
</dbReference>
<dbReference type="GO" id="GO:0016020">
    <property type="term" value="C:membrane"/>
    <property type="evidence" value="ECO:0007669"/>
    <property type="project" value="InterPro"/>
</dbReference>
<dbReference type="PROSITE" id="PS00369">
    <property type="entry name" value="PTS_HPR_HIS"/>
    <property type="match status" value="1"/>
</dbReference>
<dbReference type="InterPro" id="IPR012844">
    <property type="entry name" value="DhaM_N"/>
</dbReference>
<dbReference type="NCBIfam" id="TIGR02364">
    <property type="entry name" value="dha_pts"/>
    <property type="match status" value="1"/>
</dbReference>
<keyword evidence="6" id="KW-0808">Transferase</keyword>
<feature type="region of interest" description="Disordered" evidence="8">
    <location>
        <begin position="121"/>
        <end position="140"/>
    </location>
</feature>
<evidence type="ECO:0000256" key="5">
    <source>
        <dbReference type="ARBA" id="ARBA00020422"/>
    </source>
</evidence>
<gene>
    <name evidence="11" type="ORF">B1813_08605</name>
</gene>
<evidence type="ECO:0000313" key="11">
    <source>
        <dbReference type="EMBL" id="OQO92277.1"/>
    </source>
</evidence>
<comment type="caution">
    <text evidence="11">The sequence shown here is derived from an EMBL/GenBank/DDBJ whole genome shotgun (WGS) entry which is preliminary data.</text>
</comment>
<accession>A0A1V9A571</accession>
<evidence type="ECO:0000256" key="1">
    <source>
        <dbReference type="ARBA" id="ARBA00001113"/>
    </source>
</evidence>
<evidence type="ECO:0000259" key="10">
    <source>
        <dbReference type="PROSITE" id="PS51350"/>
    </source>
</evidence>
<dbReference type="PANTHER" id="PTHR38594:SF1">
    <property type="entry name" value="PEP-DEPENDENT DIHYDROXYACETONE KINASE, PHOSPHORYL DONOR SUBUNIT DHAM"/>
    <property type="match status" value="1"/>
</dbReference>
<dbReference type="GO" id="GO:0047324">
    <property type="term" value="F:phosphoenolpyruvate-glycerone phosphotransferase activity"/>
    <property type="evidence" value="ECO:0007669"/>
    <property type="project" value="UniProtKB-EC"/>
</dbReference>
<dbReference type="RefSeq" id="WP_081191368.1">
    <property type="nucleotide sequence ID" value="NZ_MWIH01000005.1"/>
</dbReference>
<dbReference type="InterPro" id="IPR000032">
    <property type="entry name" value="HPr-like"/>
</dbReference>
<evidence type="ECO:0000256" key="8">
    <source>
        <dbReference type="SAM" id="MobiDB-lite"/>
    </source>
</evidence>
<keyword evidence="12" id="KW-1185">Reference proteome</keyword>
<sequence length="231" mass="22828">MRVGVVLVAHSGALAEGLAEVAAQMAPDVDVVPAGGLPDGTIGTDYDTVSAAVDHANAGSGVVVLYDLGSAQMTAELVVESLTDPGAAVVVDAPLVEGAVAAAVAAQGGADRAGVARAAADAGGTGAESRPEGEAAGAAPPADAVRTELTLANEVGLHARPAALLVRAIAGVEADVRLRFGSDEADAHSVLAIMSLGARKGDRIGVEATGPQAREAISRIETLAERNFDED</sequence>
<reference evidence="11 12" key="1">
    <citation type="submission" date="2017-02" db="EMBL/GenBank/DDBJ databases">
        <title>Draft genome of Saccharomonospora sp. 154.</title>
        <authorList>
            <person name="Alonso-Carmona G.S."/>
            <person name="De La Haba R."/>
            <person name="Vera-Gargallo B."/>
            <person name="Sandoval-Trujillo A.H."/>
            <person name="Ramirez-Duran N."/>
            <person name="Ventosa A."/>
        </authorList>
    </citation>
    <scope>NUCLEOTIDE SEQUENCE [LARGE SCALE GENOMIC DNA]</scope>
    <source>
        <strain evidence="11 12">LRS4.154</strain>
    </source>
</reference>
<dbReference type="GO" id="GO:0019563">
    <property type="term" value="P:glycerol catabolic process"/>
    <property type="evidence" value="ECO:0007669"/>
    <property type="project" value="InterPro"/>
</dbReference>
<evidence type="ECO:0000256" key="4">
    <source>
        <dbReference type="ARBA" id="ARBA00012095"/>
    </source>
</evidence>
<dbReference type="GO" id="GO:0009401">
    <property type="term" value="P:phosphoenolpyruvate-dependent sugar phosphotransferase system"/>
    <property type="evidence" value="ECO:0007669"/>
    <property type="project" value="InterPro"/>
</dbReference>
<name>A0A1V9A571_SACPI</name>
<dbReference type="PANTHER" id="PTHR38594">
    <property type="entry name" value="PEP-DEPENDENT DIHYDROXYACETONE KINASE, PHOSPHORYL DONOR SUBUNIT DHAM"/>
    <property type="match status" value="1"/>
</dbReference>
<dbReference type="InterPro" id="IPR001020">
    <property type="entry name" value="PTS_HPr_His_P_site"/>
</dbReference>
<dbReference type="PROSITE" id="PS51096">
    <property type="entry name" value="PTS_EIIA_TYPE_4"/>
    <property type="match status" value="1"/>
</dbReference>
<dbReference type="Gene3D" id="3.40.50.510">
    <property type="entry name" value="Phosphotransferase system, mannose-type IIA component"/>
    <property type="match status" value="1"/>
</dbReference>
<feature type="domain" description="HPr" evidence="10">
    <location>
        <begin position="144"/>
        <end position="231"/>
    </location>
</feature>
<evidence type="ECO:0000259" key="9">
    <source>
        <dbReference type="PROSITE" id="PS51096"/>
    </source>
</evidence>
<organism evidence="11 12">
    <name type="scientific">Saccharomonospora piscinae</name>
    <dbReference type="NCBI Taxonomy" id="687388"/>
    <lineage>
        <taxon>Bacteria</taxon>
        <taxon>Bacillati</taxon>
        <taxon>Actinomycetota</taxon>
        <taxon>Actinomycetes</taxon>
        <taxon>Pseudonocardiales</taxon>
        <taxon>Pseudonocardiaceae</taxon>
        <taxon>Saccharomonospora</taxon>
    </lineage>
</organism>
<dbReference type="Pfam" id="PF00381">
    <property type="entry name" value="PTS-HPr"/>
    <property type="match status" value="1"/>
</dbReference>
<dbReference type="EMBL" id="MWIH01000005">
    <property type="protein sequence ID" value="OQO92277.1"/>
    <property type="molecule type" value="Genomic_DNA"/>
</dbReference>
<dbReference type="PRINTS" id="PR00107">
    <property type="entry name" value="PHOSPHOCPHPR"/>
</dbReference>
<dbReference type="PROSITE" id="PS51350">
    <property type="entry name" value="PTS_HPR_DOM"/>
    <property type="match status" value="1"/>
</dbReference>
<dbReference type="Gene3D" id="3.30.1340.10">
    <property type="entry name" value="HPr-like"/>
    <property type="match status" value="1"/>
</dbReference>
<proteinExistence type="predicted"/>
<evidence type="ECO:0000256" key="2">
    <source>
        <dbReference type="ARBA" id="ARBA00002788"/>
    </source>
</evidence>
<dbReference type="InterPro" id="IPR039643">
    <property type="entry name" value="DhaM"/>
</dbReference>
<dbReference type="EC" id="2.7.1.121" evidence="4"/>
<comment type="function">
    <text evidence="2">Component of the dihydroxyacetone kinase complex, which is responsible for the phosphoenolpyruvate (PEP)-dependent phosphorylation of dihydroxyacetone. DhaM serves as the phosphoryl donor. Is phosphorylated by phosphoenolpyruvate in an EI- and HPr-dependent reaction, and a phosphorelay system on histidine residues finally leads to phosphoryl transfer to DhaL and dihydroxyacetone.</text>
</comment>
<comment type="catalytic activity">
    <reaction evidence="1">
        <text>dihydroxyacetone + phosphoenolpyruvate = dihydroxyacetone phosphate + pyruvate</text>
        <dbReference type="Rhea" id="RHEA:18381"/>
        <dbReference type="ChEBI" id="CHEBI:15361"/>
        <dbReference type="ChEBI" id="CHEBI:16016"/>
        <dbReference type="ChEBI" id="CHEBI:57642"/>
        <dbReference type="ChEBI" id="CHEBI:58702"/>
        <dbReference type="EC" id="2.7.1.121"/>
    </reaction>
</comment>
<dbReference type="NCBIfam" id="TIGR01003">
    <property type="entry name" value="PTS_HPr_family"/>
    <property type="match status" value="1"/>
</dbReference>
<comment type="subunit">
    <text evidence="7">Homodimer. The dihydroxyacetone kinase complex is composed of a homodimer of DhaM, a homodimer of DhaK and the subunit DhaL.</text>
</comment>
<protein>
    <recommendedName>
        <fullName evidence="5">Phosphocarrier protein HPr</fullName>
        <ecNumber evidence="4">2.7.1.121</ecNumber>
    </recommendedName>
</protein>
<dbReference type="SUPFAM" id="SSF53062">
    <property type="entry name" value="PTS system fructose IIA component-like"/>
    <property type="match status" value="1"/>
</dbReference>
<feature type="domain" description="PTS EIIA type-4" evidence="9">
    <location>
        <begin position="2"/>
        <end position="127"/>
    </location>
</feature>